<dbReference type="AlphaFoldDB" id="U4KVQ9"/>
<feature type="compositionally biased region" description="Polar residues" evidence="1">
    <location>
        <begin position="93"/>
        <end position="106"/>
    </location>
</feature>
<reference evidence="2 3" key="1">
    <citation type="journal article" date="2013" name="PLoS Genet.">
        <title>The genome and development-dependent transcriptomes of Pyronema confluens: a window into fungal evolution.</title>
        <authorList>
            <person name="Traeger S."/>
            <person name="Altegoer F."/>
            <person name="Freitag M."/>
            <person name="Gabaldon T."/>
            <person name="Kempken F."/>
            <person name="Kumar A."/>
            <person name="Marcet-Houben M."/>
            <person name="Poggeler S."/>
            <person name="Stajich J.E."/>
            <person name="Nowrousian M."/>
        </authorList>
    </citation>
    <scope>NUCLEOTIDE SEQUENCE [LARGE SCALE GENOMIC DNA]</scope>
    <source>
        <strain evidence="3">CBS 100304</strain>
        <tissue evidence="2">Vegetative mycelium</tissue>
    </source>
</reference>
<feature type="region of interest" description="Disordered" evidence="1">
    <location>
        <begin position="70"/>
        <end position="109"/>
    </location>
</feature>
<feature type="region of interest" description="Disordered" evidence="1">
    <location>
        <begin position="166"/>
        <end position="224"/>
    </location>
</feature>
<gene>
    <name evidence="2" type="ORF">PCON_05295</name>
</gene>
<name>U4KVQ9_PYROM</name>
<keyword evidence="3" id="KW-1185">Reference proteome</keyword>
<feature type="compositionally biased region" description="Polar residues" evidence="1">
    <location>
        <begin position="196"/>
        <end position="212"/>
    </location>
</feature>
<evidence type="ECO:0000256" key="1">
    <source>
        <dbReference type="SAM" id="MobiDB-lite"/>
    </source>
</evidence>
<evidence type="ECO:0000313" key="3">
    <source>
        <dbReference type="Proteomes" id="UP000018144"/>
    </source>
</evidence>
<proteinExistence type="predicted"/>
<accession>U4KVQ9</accession>
<sequence length="260" mass="26214">MSLVDPLLLAAPTGYQNRLLSGLASAPDGSTVIGTLVAGPVASGTAQQTPAVALPAIAFGLLSSIVTASGARRPQAAPRARKPRAPRQTTTQDPAETSSGQSNASSVAAFPPGASSLSIGRMDPRIFPALTGLHNPLLDGLALATTGFVVIGSLVSVPVAFGSGVVPPRVSSTEGHQQEAPKRKRISQSKALPVSQPASCASGSPSDSTAEQPSKKKVHKAQNHLHSGLASAATGSMVIGTLFDGPVNASRSTQQTPVQI</sequence>
<organism evidence="2 3">
    <name type="scientific">Pyronema omphalodes (strain CBS 100304)</name>
    <name type="common">Pyronema confluens</name>
    <dbReference type="NCBI Taxonomy" id="1076935"/>
    <lineage>
        <taxon>Eukaryota</taxon>
        <taxon>Fungi</taxon>
        <taxon>Dikarya</taxon>
        <taxon>Ascomycota</taxon>
        <taxon>Pezizomycotina</taxon>
        <taxon>Pezizomycetes</taxon>
        <taxon>Pezizales</taxon>
        <taxon>Pyronemataceae</taxon>
        <taxon>Pyronema</taxon>
    </lineage>
</organism>
<dbReference type="Proteomes" id="UP000018144">
    <property type="component" value="Unassembled WGS sequence"/>
</dbReference>
<evidence type="ECO:0000313" key="2">
    <source>
        <dbReference type="EMBL" id="CCX05708.1"/>
    </source>
</evidence>
<dbReference type="EMBL" id="HF935267">
    <property type="protein sequence ID" value="CCX05708.1"/>
    <property type="molecule type" value="Genomic_DNA"/>
</dbReference>
<protein>
    <submittedName>
        <fullName evidence="2">Uncharacterized protein</fullName>
    </submittedName>
</protein>